<dbReference type="Pfam" id="PF13193">
    <property type="entry name" value="AMP-binding_C"/>
    <property type="match status" value="1"/>
</dbReference>
<feature type="transmembrane region" description="Helical" evidence="7">
    <location>
        <begin position="111"/>
        <end position="133"/>
    </location>
</feature>
<dbReference type="Pfam" id="PF00501">
    <property type="entry name" value="AMP-binding"/>
    <property type="match status" value="1"/>
</dbReference>
<keyword evidence="11" id="KW-1185">Reference proteome</keyword>
<comment type="similarity">
    <text evidence="1">Belongs to the ATP-dependent AMP-binding enzyme family.</text>
</comment>
<dbReference type="InterPro" id="IPR025110">
    <property type="entry name" value="AMP-bd_C"/>
</dbReference>
<evidence type="ECO:0000313" key="10">
    <source>
        <dbReference type="EMBL" id="URE19640.1"/>
    </source>
</evidence>
<dbReference type="SUPFAM" id="SSF56801">
    <property type="entry name" value="Acetyl-CoA synthetase-like"/>
    <property type="match status" value="1"/>
</dbReference>
<evidence type="ECO:0000259" key="8">
    <source>
        <dbReference type="Pfam" id="PF00501"/>
    </source>
</evidence>
<dbReference type="GO" id="GO:0106290">
    <property type="term" value="F:trans-cinnamate-CoA ligase activity"/>
    <property type="evidence" value="ECO:0007669"/>
    <property type="project" value="UniProtKB-ARBA"/>
</dbReference>
<dbReference type="Gene3D" id="3.30.300.30">
    <property type="match status" value="1"/>
</dbReference>
<dbReference type="InterPro" id="IPR020845">
    <property type="entry name" value="AMP-binding_CS"/>
</dbReference>
<dbReference type="PANTHER" id="PTHR24096">
    <property type="entry name" value="LONG-CHAIN-FATTY-ACID--COA LIGASE"/>
    <property type="match status" value="1"/>
</dbReference>
<keyword evidence="3 10" id="KW-0436">Ligase</keyword>
<keyword evidence="4" id="KW-0547">Nucleotide-binding</keyword>
<evidence type="ECO:0000256" key="3">
    <source>
        <dbReference type="ARBA" id="ARBA00022598"/>
    </source>
</evidence>
<comment type="catalytic activity">
    <reaction evidence="5">
        <text>(E)-4-coumarate + ATP + CoA = (E)-4-coumaroyl-CoA + AMP + diphosphate</text>
        <dbReference type="Rhea" id="RHEA:19641"/>
        <dbReference type="ChEBI" id="CHEBI:12876"/>
        <dbReference type="ChEBI" id="CHEBI:30616"/>
        <dbReference type="ChEBI" id="CHEBI:33019"/>
        <dbReference type="ChEBI" id="CHEBI:57287"/>
        <dbReference type="ChEBI" id="CHEBI:85008"/>
        <dbReference type="ChEBI" id="CHEBI:456215"/>
        <dbReference type="EC" id="6.2.1.12"/>
    </reaction>
    <physiologicalReaction direction="left-to-right" evidence="5">
        <dbReference type="Rhea" id="RHEA:19642"/>
    </physiologicalReaction>
</comment>
<name>A0A9E7KLJ2_9LILI</name>
<dbReference type="AlphaFoldDB" id="A0A9E7KLJ2"/>
<sequence>MDAPPLVEHLKHEEEDTRSGFCPRSGIYRSLHRLGPRHRPPSDPALDAASFVFSLLPPHDSTRPVLLDSTTGRRLTFSDLRRSALSLAAALHHAVGLRPGDVVLLLSPNTVLYPVIVLAVLAVGAVLCPASPLHTPAEVARQALDAGATLAIAAPEEAHKAAGAGTGLPTLLTEREPGDPDGPPSAEEMMEWGDPLEAPPPARGQSDVAVVLYSSGTTGAPKGVMLTHGNLIAIVSLLRWSAEVSGSDGDVYLAFVPMYHVYGMAFFALGLPAAGATTVVMRRFEMGAAMEAVARHGVTNVPAVPPVVAALAKSSGGWDLSGLRRVATGAAAVGAEAASGFRRRYPWVELREGYGLTESGGAATFSVAASRRPEGRGVGQLLPGFEARVVAAEAGGMAVGPGGIGELWLRGPTVMKGYLGDEAATAEALPGGGWLRTGDLVRFDEDGFLFVVDRIKELIKHKGYQVTPSELEAVLLAHPHILDAAVVPLEDEEAGEVPMAYVVRSPESHLTREEIIQFVAAQVAPYKKIRRVAFISTIPRSPAGKILKKQLMDKSHPAILPKL</sequence>
<keyword evidence="7" id="KW-0472">Membrane</keyword>
<dbReference type="OrthoDB" id="10253869at2759"/>
<evidence type="ECO:0000256" key="4">
    <source>
        <dbReference type="ARBA" id="ARBA00022840"/>
    </source>
</evidence>
<dbReference type="InterPro" id="IPR042099">
    <property type="entry name" value="ANL_N_sf"/>
</dbReference>
<dbReference type="FunFam" id="3.30.300.30:FF:000007">
    <property type="entry name" value="4-coumarate--CoA ligase 2"/>
    <property type="match status" value="1"/>
</dbReference>
<feature type="domain" description="AMP-dependent synthetase/ligase" evidence="8">
    <location>
        <begin position="63"/>
        <end position="419"/>
    </location>
</feature>
<feature type="region of interest" description="Disordered" evidence="6">
    <location>
        <begin position="166"/>
        <end position="191"/>
    </location>
</feature>
<reference evidence="10" key="1">
    <citation type="submission" date="2022-05" db="EMBL/GenBank/DDBJ databases">
        <title>The Musa troglodytarum L. genome provides insights into the mechanism of non-climacteric behaviour and enrichment of carotenoids.</title>
        <authorList>
            <person name="Wang J."/>
        </authorList>
    </citation>
    <scope>NUCLEOTIDE SEQUENCE</scope>
    <source>
        <tissue evidence="10">Leaf</tissue>
    </source>
</reference>
<dbReference type="Gene3D" id="3.40.50.12780">
    <property type="entry name" value="N-terminal domain of ligase-like"/>
    <property type="match status" value="1"/>
</dbReference>
<evidence type="ECO:0000313" key="11">
    <source>
        <dbReference type="Proteomes" id="UP001055439"/>
    </source>
</evidence>
<feature type="transmembrane region" description="Helical" evidence="7">
    <location>
        <begin position="262"/>
        <end position="281"/>
    </location>
</feature>
<dbReference type="GO" id="GO:0005524">
    <property type="term" value="F:ATP binding"/>
    <property type="evidence" value="ECO:0007669"/>
    <property type="project" value="UniProtKB-KW"/>
</dbReference>
<keyword evidence="7" id="KW-0812">Transmembrane</keyword>
<keyword evidence="4" id="KW-0067">ATP-binding</keyword>
<evidence type="ECO:0000256" key="5">
    <source>
        <dbReference type="ARBA" id="ARBA00034252"/>
    </source>
</evidence>
<dbReference type="PANTHER" id="PTHR24096:SF337">
    <property type="entry name" value="4-COUMARATE--COA LIGASE"/>
    <property type="match status" value="1"/>
</dbReference>
<organism evidence="10 11">
    <name type="scientific">Musa troglodytarum</name>
    <name type="common">fe'i banana</name>
    <dbReference type="NCBI Taxonomy" id="320322"/>
    <lineage>
        <taxon>Eukaryota</taxon>
        <taxon>Viridiplantae</taxon>
        <taxon>Streptophyta</taxon>
        <taxon>Embryophyta</taxon>
        <taxon>Tracheophyta</taxon>
        <taxon>Spermatophyta</taxon>
        <taxon>Magnoliopsida</taxon>
        <taxon>Liliopsida</taxon>
        <taxon>Zingiberales</taxon>
        <taxon>Musaceae</taxon>
        <taxon>Musa</taxon>
    </lineage>
</organism>
<protein>
    <recommendedName>
        <fullName evidence="2">4-coumarate--CoA ligase</fullName>
        <ecNumber evidence="2">6.2.1.12</ecNumber>
    </recommendedName>
</protein>
<evidence type="ECO:0000256" key="1">
    <source>
        <dbReference type="ARBA" id="ARBA00006432"/>
    </source>
</evidence>
<dbReference type="PROSITE" id="PS00455">
    <property type="entry name" value="AMP_BINDING"/>
    <property type="match status" value="1"/>
</dbReference>
<dbReference type="EC" id="6.2.1.12" evidence="2"/>
<dbReference type="Proteomes" id="UP001055439">
    <property type="component" value="Chromosome 7"/>
</dbReference>
<dbReference type="InterPro" id="IPR045851">
    <property type="entry name" value="AMP-bd_C_sf"/>
</dbReference>
<evidence type="ECO:0000256" key="6">
    <source>
        <dbReference type="SAM" id="MobiDB-lite"/>
    </source>
</evidence>
<evidence type="ECO:0000259" key="9">
    <source>
        <dbReference type="Pfam" id="PF13193"/>
    </source>
</evidence>
<gene>
    <name evidence="10" type="ORF">MUK42_12554</name>
</gene>
<accession>A0A9E7KLJ2</accession>
<evidence type="ECO:0000256" key="2">
    <source>
        <dbReference type="ARBA" id="ARBA00012959"/>
    </source>
</evidence>
<dbReference type="InterPro" id="IPR000873">
    <property type="entry name" value="AMP-dep_synth/lig_dom"/>
</dbReference>
<keyword evidence="7" id="KW-1133">Transmembrane helix</keyword>
<proteinExistence type="inferred from homology"/>
<evidence type="ECO:0000256" key="7">
    <source>
        <dbReference type="SAM" id="Phobius"/>
    </source>
</evidence>
<dbReference type="GO" id="GO:0009698">
    <property type="term" value="P:phenylpropanoid metabolic process"/>
    <property type="evidence" value="ECO:0007669"/>
    <property type="project" value="UniProtKB-ARBA"/>
</dbReference>
<dbReference type="EMBL" id="CP097509">
    <property type="protein sequence ID" value="URE19640.1"/>
    <property type="molecule type" value="Genomic_DNA"/>
</dbReference>
<dbReference type="GO" id="GO:0016207">
    <property type="term" value="F:4-coumarate-CoA ligase activity"/>
    <property type="evidence" value="ECO:0007669"/>
    <property type="project" value="UniProtKB-EC"/>
</dbReference>
<feature type="domain" description="AMP-binding enzyme C-terminal" evidence="9">
    <location>
        <begin position="470"/>
        <end position="545"/>
    </location>
</feature>